<organism evidence="2 3">
    <name type="scientific">Monoglobus pectinilyticus</name>
    <dbReference type="NCBI Taxonomy" id="1981510"/>
    <lineage>
        <taxon>Bacteria</taxon>
        <taxon>Bacillati</taxon>
        <taxon>Bacillota</taxon>
        <taxon>Clostridia</taxon>
        <taxon>Monoglobales</taxon>
        <taxon>Monoglobaceae</taxon>
        <taxon>Monoglobus</taxon>
    </lineage>
</organism>
<dbReference type="AlphaFoldDB" id="A0A2K9P2H4"/>
<keyword evidence="1" id="KW-1133">Transmembrane helix</keyword>
<sequence length="50" mass="5963">MSERELRIERRRVIREKREACQEILRCLFDSFFFLISAAIIVVGLGVFFV</sequence>
<name>A0A2K9P2H4_9FIRM</name>
<keyword evidence="1" id="KW-0812">Transmembrane</keyword>
<reference evidence="2 3" key="1">
    <citation type="submission" date="2017-04" db="EMBL/GenBank/DDBJ databases">
        <title>Monoglobus pectinilyticus 14 draft genome.</title>
        <authorList>
            <person name="Kim C."/>
            <person name="Rosendale D.I."/>
            <person name="Kelly W.J."/>
            <person name="Tannock G.W."/>
            <person name="Patchett M.L."/>
            <person name="Jordens J.Z."/>
        </authorList>
    </citation>
    <scope>NUCLEOTIDE SEQUENCE [LARGE SCALE GENOMIC DNA]</scope>
    <source>
        <strain evidence="2 3">14</strain>
    </source>
</reference>
<dbReference type="KEGG" id="mpec:B9O19_01286"/>
<accession>A0A2K9P2H4</accession>
<keyword evidence="3" id="KW-1185">Reference proteome</keyword>
<keyword evidence="1" id="KW-0472">Membrane</keyword>
<evidence type="ECO:0000313" key="2">
    <source>
        <dbReference type="EMBL" id="AUO19447.1"/>
    </source>
</evidence>
<protein>
    <submittedName>
        <fullName evidence="2">Uncharacterized protein</fullName>
    </submittedName>
</protein>
<dbReference type="RefSeq" id="WP_158648929.1">
    <property type="nucleotide sequence ID" value="NZ_CP020991.1"/>
</dbReference>
<dbReference type="GeneID" id="98063686"/>
<feature type="transmembrane region" description="Helical" evidence="1">
    <location>
        <begin position="27"/>
        <end position="49"/>
    </location>
</feature>
<dbReference type="EMBL" id="CP020991">
    <property type="protein sequence ID" value="AUO19447.1"/>
    <property type="molecule type" value="Genomic_DNA"/>
</dbReference>
<dbReference type="Proteomes" id="UP000235589">
    <property type="component" value="Chromosome"/>
</dbReference>
<proteinExistence type="predicted"/>
<evidence type="ECO:0000313" key="3">
    <source>
        <dbReference type="Proteomes" id="UP000235589"/>
    </source>
</evidence>
<evidence type="ECO:0000256" key="1">
    <source>
        <dbReference type="SAM" id="Phobius"/>
    </source>
</evidence>
<gene>
    <name evidence="2" type="ORF">B9O19_01286</name>
</gene>